<dbReference type="Pfam" id="PF22505">
    <property type="entry name" value="RNase_J_b_CASP"/>
    <property type="match status" value="1"/>
</dbReference>
<keyword evidence="1" id="KW-0540">Nuclease</keyword>
<reference evidence="8 9" key="1">
    <citation type="submission" date="2016-10" db="EMBL/GenBank/DDBJ databases">
        <authorList>
            <person name="de Groot N.N."/>
        </authorList>
    </citation>
    <scope>NUCLEOTIDE SEQUENCE [LARGE SCALE GENOMIC DNA]</scope>
    <source>
        <strain evidence="8 9">CGMCC 1.9109</strain>
    </source>
</reference>
<keyword evidence="4" id="KW-0862">Zinc</keyword>
<evidence type="ECO:0000256" key="3">
    <source>
        <dbReference type="ARBA" id="ARBA00022801"/>
    </source>
</evidence>
<keyword evidence="6" id="KW-0694">RNA-binding</keyword>
<evidence type="ECO:0000256" key="2">
    <source>
        <dbReference type="ARBA" id="ARBA00022723"/>
    </source>
</evidence>
<dbReference type="GO" id="GO:0003723">
    <property type="term" value="F:RNA binding"/>
    <property type="evidence" value="ECO:0007669"/>
    <property type="project" value="UniProtKB-KW"/>
</dbReference>
<dbReference type="Proteomes" id="UP000183685">
    <property type="component" value="Unassembled WGS sequence"/>
</dbReference>
<dbReference type="SMART" id="SM00849">
    <property type="entry name" value="Lactamase_B"/>
    <property type="match status" value="1"/>
</dbReference>
<dbReference type="InterPro" id="IPR036866">
    <property type="entry name" value="RibonucZ/Hydroxyglut_hydro"/>
</dbReference>
<evidence type="ECO:0000313" key="8">
    <source>
        <dbReference type="EMBL" id="SDD63028.1"/>
    </source>
</evidence>
<proteinExistence type="predicted"/>
<keyword evidence="3" id="KW-0378">Hydrolase</keyword>
<dbReference type="InterPro" id="IPR001279">
    <property type="entry name" value="Metallo-B-lactamas"/>
</dbReference>
<dbReference type="CDD" id="cd07714">
    <property type="entry name" value="RNaseJ_MBL-fold"/>
    <property type="match status" value="1"/>
</dbReference>
<evidence type="ECO:0000256" key="4">
    <source>
        <dbReference type="ARBA" id="ARBA00022833"/>
    </source>
</evidence>
<dbReference type="InterPro" id="IPR055132">
    <property type="entry name" value="RNase_J_b_CASP"/>
</dbReference>
<dbReference type="STRING" id="637679.GCA_001550055_02757"/>
<sequence length="569" mass="62461">MTATSRARADMAYMRKSDERLLFLPLGGSGEIGMNLNLYGHKGKWLMVDCGMSFADNFLPGVDLIFPDPEFIEDEQDDLVGLVLTHGHEDHIGAVPFLWERFQCPVYATPFTAELVKGKLSEAGLLDKVPLYVVDGIDPISLDPFEVQYVPLAHSIAEGHGLSIKTSVGTIFHTGDWKLDDRPLIGPACPSPVLSAMGEEGVLALVGDSTNVFNPTESGSEAAVRESLKEIVAGLKNRVVITTFASNVARLETIGEVAKATGRRLVLLGRSMERVVKAAKETGYLKDFPPLVDEEDADYLPKDEVLIACTGCQGEPRAAIARIARDDHKHLQLSPEDNVIFSSKIIPGNELVLGQLFNQLAIKNVNVITEKDEFIHVSGHPGRAELAKMYEWTKPHTAIPVHGEARHLQRHAKLARELGVKHTIVPKNGDVIEISKKGLKLVDQAPFGRLVLDGTEVVSFEDAAIADRRRASHNGFVSVSLVFDDDGALAAEPLMAPLGLPRADDDSFYDGMVDAIETAVERMKRRDRESDVFVEEAVRIGVRRFCRREIGKNPGVAVLITRRDELEFS</sequence>
<evidence type="ECO:0000313" key="9">
    <source>
        <dbReference type="Proteomes" id="UP000183685"/>
    </source>
</evidence>
<protein>
    <submittedName>
        <fullName evidence="8">Ribonuclease J</fullName>
    </submittedName>
</protein>
<dbReference type="InterPro" id="IPR041636">
    <property type="entry name" value="RNase_J_C"/>
</dbReference>
<dbReference type="PANTHER" id="PTHR43694">
    <property type="entry name" value="RIBONUCLEASE J"/>
    <property type="match status" value="1"/>
</dbReference>
<evidence type="ECO:0000256" key="1">
    <source>
        <dbReference type="ARBA" id="ARBA00022722"/>
    </source>
</evidence>
<dbReference type="Pfam" id="PF17770">
    <property type="entry name" value="RNase_J_C"/>
    <property type="match status" value="1"/>
</dbReference>
<dbReference type="RefSeq" id="WP_241493400.1">
    <property type="nucleotide sequence ID" value="NZ_FNAK01000002.1"/>
</dbReference>
<keyword evidence="2" id="KW-0479">Metal-binding</keyword>
<dbReference type="EMBL" id="FNAK01000002">
    <property type="protein sequence ID" value="SDD63028.1"/>
    <property type="molecule type" value="Genomic_DNA"/>
</dbReference>
<dbReference type="Gene3D" id="3.40.50.10710">
    <property type="entry name" value="Metallo-hydrolase/oxidoreductase"/>
    <property type="match status" value="1"/>
</dbReference>
<dbReference type="SUPFAM" id="SSF56281">
    <property type="entry name" value="Metallo-hydrolase/oxidoreductase"/>
    <property type="match status" value="1"/>
</dbReference>
<dbReference type="Pfam" id="PF00753">
    <property type="entry name" value="Lactamase_B"/>
    <property type="match status" value="1"/>
</dbReference>
<evidence type="ECO:0000256" key="6">
    <source>
        <dbReference type="ARBA" id="ARBA00022884"/>
    </source>
</evidence>
<keyword evidence="5" id="KW-0269">Exonuclease</keyword>
<dbReference type="GO" id="GO:0004527">
    <property type="term" value="F:exonuclease activity"/>
    <property type="evidence" value="ECO:0007669"/>
    <property type="project" value="UniProtKB-KW"/>
</dbReference>
<feature type="domain" description="Metallo-beta-lactamase" evidence="7">
    <location>
        <begin position="33"/>
        <end position="217"/>
    </location>
</feature>
<dbReference type="PANTHER" id="PTHR43694:SF1">
    <property type="entry name" value="RIBONUCLEASE J"/>
    <property type="match status" value="1"/>
</dbReference>
<dbReference type="Gene3D" id="3.10.20.580">
    <property type="match status" value="1"/>
</dbReference>
<dbReference type="InterPro" id="IPR011108">
    <property type="entry name" value="RMMBL"/>
</dbReference>
<name>A0A1G6WB38_9PROT</name>
<dbReference type="Pfam" id="PF07521">
    <property type="entry name" value="RMMBL"/>
    <property type="match status" value="1"/>
</dbReference>
<dbReference type="GO" id="GO:0046872">
    <property type="term" value="F:metal ion binding"/>
    <property type="evidence" value="ECO:0007669"/>
    <property type="project" value="UniProtKB-KW"/>
</dbReference>
<evidence type="ECO:0000256" key="5">
    <source>
        <dbReference type="ARBA" id="ARBA00022839"/>
    </source>
</evidence>
<dbReference type="InterPro" id="IPR042173">
    <property type="entry name" value="RNase_J_2"/>
</dbReference>
<evidence type="ECO:0000259" key="7">
    <source>
        <dbReference type="SMART" id="SM00849"/>
    </source>
</evidence>
<organism evidence="8 9">
    <name type="scientific">Kordiimonas lacus</name>
    <dbReference type="NCBI Taxonomy" id="637679"/>
    <lineage>
        <taxon>Bacteria</taxon>
        <taxon>Pseudomonadati</taxon>
        <taxon>Pseudomonadota</taxon>
        <taxon>Alphaproteobacteria</taxon>
        <taxon>Kordiimonadales</taxon>
        <taxon>Kordiimonadaceae</taxon>
        <taxon>Kordiimonas</taxon>
    </lineage>
</organism>
<dbReference type="AlphaFoldDB" id="A0A1G6WB38"/>
<accession>A0A1G6WB38</accession>
<dbReference type="Gene3D" id="3.60.15.10">
    <property type="entry name" value="Ribonuclease Z/Hydroxyacylglutathione hydrolase-like"/>
    <property type="match status" value="1"/>
</dbReference>
<gene>
    <name evidence="8" type="ORF">SAMN04488071_1042</name>
</gene>
<keyword evidence="9" id="KW-1185">Reference proteome</keyword>